<evidence type="ECO:0000256" key="1">
    <source>
        <dbReference type="ARBA" id="ARBA00004651"/>
    </source>
</evidence>
<feature type="transmembrane region" description="Helical" evidence="9">
    <location>
        <begin position="21"/>
        <end position="45"/>
    </location>
</feature>
<dbReference type="GO" id="GO:0016887">
    <property type="term" value="F:ATP hydrolysis activity"/>
    <property type="evidence" value="ECO:0007669"/>
    <property type="project" value="InterPro"/>
</dbReference>
<dbReference type="SUPFAM" id="SSF52540">
    <property type="entry name" value="P-loop containing nucleoside triphosphate hydrolases"/>
    <property type="match status" value="1"/>
</dbReference>
<keyword evidence="2" id="KW-0813">Transport</keyword>
<proteinExistence type="predicted"/>
<dbReference type="GO" id="GO:0005886">
    <property type="term" value="C:plasma membrane"/>
    <property type="evidence" value="ECO:0007669"/>
    <property type="project" value="UniProtKB-SubCell"/>
</dbReference>
<dbReference type="InterPro" id="IPR036640">
    <property type="entry name" value="ABC1_TM_sf"/>
</dbReference>
<keyword evidence="8 9" id="KW-0472">Membrane</keyword>
<evidence type="ECO:0000256" key="3">
    <source>
        <dbReference type="ARBA" id="ARBA00022475"/>
    </source>
</evidence>
<feature type="domain" description="ABC transporter" evidence="10">
    <location>
        <begin position="347"/>
        <end position="587"/>
    </location>
</feature>
<dbReference type="PANTHER" id="PTHR43394:SF1">
    <property type="entry name" value="ATP-BINDING CASSETTE SUB-FAMILY B MEMBER 10, MITOCHONDRIAL"/>
    <property type="match status" value="1"/>
</dbReference>
<comment type="caution">
    <text evidence="12">The sequence shown here is derived from an EMBL/GenBank/DDBJ whole genome shotgun (WGS) entry which is preliminary data.</text>
</comment>
<keyword evidence="6" id="KW-0067">ATP-binding</keyword>
<evidence type="ECO:0000256" key="7">
    <source>
        <dbReference type="ARBA" id="ARBA00022989"/>
    </source>
</evidence>
<organism evidence="12 13">
    <name type="scientific">Candidatus Roizmanbacteria bacterium CG07_land_8_20_14_0_80_34_15</name>
    <dbReference type="NCBI Taxonomy" id="1974849"/>
    <lineage>
        <taxon>Bacteria</taxon>
        <taxon>Candidatus Roizmaniibacteriota</taxon>
    </lineage>
</organism>
<dbReference type="PROSITE" id="PS00211">
    <property type="entry name" value="ABC_TRANSPORTER_1"/>
    <property type="match status" value="1"/>
</dbReference>
<keyword evidence="4 9" id="KW-0812">Transmembrane</keyword>
<dbReference type="InterPro" id="IPR017871">
    <property type="entry name" value="ABC_transporter-like_CS"/>
</dbReference>
<dbReference type="Proteomes" id="UP000230184">
    <property type="component" value="Unassembled WGS sequence"/>
</dbReference>
<evidence type="ECO:0000259" key="11">
    <source>
        <dbReference type="PROSITE" id="PS50929"/>
    </source>
</evidence>
<comment type="subcellular location">
    <subcellularLocation>
        <location evidence="1">Cell membrane</location>
        <topology evidence="1">Multi-pass membrane protein</topology>
    </subcellularLocation>
</comment>
<feature type="transmembrane region" description="Helical" evidence="9">
    <location>
        <begin position="65"/>
        <end position="84"/>
    </location>
</feature>
<dbReference type="FunFam" id="3.40.50.300:FF:000221">
    <property type="entry name" value="Multidrug ABC transporter ATP-binding protein"/>
    <property type="match status" value="1"/>
</dbReference>
<dbReference type="PROSITE" id="PS50929">
    <property type="entry name" value="ABC_TM1F"/>
    <property type="match status" value="1"/>
</dbReference>
<evidence type="ECO:0000313" key="12">
    <source>
        <dbReference type="EMBL" id="PIU36660.1"/>
    </source>
</evidence>
<dbReference type="GO" id="GO:0005524">
    <property type="term" value="F:ATP binding"/>
    <property type="evidence" value="ECO:0007669"/>
    <property type="project" value="UniProtKB-KW"/>
</dbReference>
<evidence type="ECO:0000256" key="2">
    <source>
        <dbReference type="ARBA" id="ARBA00022448"/>
    </source>
</evidence>
<evidence type="ECO:0000256" key="6">
    <source>
        <dbReference type="ARBA" id="ARBA00022840"/>
    </source>
</evidence>
<sequence length="593" mass="67494">MKKTLKYCWRILQLSWAANRFFAVLSVVGTIYQGTLYPFILVLILSKLLDLLGSRQALTLSDLTGLIISFVVSTLALMIITSFLETQSVLLDTRMENYIDLQIQRKLTQLDPATFENSEFQNLLSQLEGVKGTIGVNVMRITAIIDSAFKFITASIVVSITFPLFVPLMLIAVIPSFFSLDQYRNKVWKYFVEERSLLVRVSQYIKNLLSQDGTSKEVAIYKTGDVLYNKVKNHQKLYTQKFTKASESGLPSVVGTRLIELVAFLFTQYLNLKAVLAGSLGIGQFTLYFQQTQNIMLGAHGVLDHYSSINMRNKYIEKYFEFMAMTRVVHSPSEAITVPPSPFPPIIEFKNISFKYPNTKRYILKDFNLSIKNGEKIALVGENGAGKTTLIKLLLRFYDVTDGEILVNGINIKNINLEKWYSEIGALFQDFIKYQFTFKENVYFGDQKQINNLELLKDAIKKSGADEYLKDLPNKFNQIIGKMFKDGIDLSGGQWQKLALARAFFKNAPILILDEPTSAIDAKAEYEIFQRVQELQKDKTVIIISHRFSTVRNADKILVLNEGAIIEEGSHETLMKMKGLYAELFNIQAKGYR</sequence>
<evidence type="ECO:0000313" key="13">
    <source>
        <dbReference type="Proteomes" id="UP000230184"/>
    </source>
</evidence>
<keyword evidence="3" id="KW-1003">Cell membrane</keyword>
<evidence type="ECO:0000256" key="4">
    <source>
        <dbReference type="ARBA" id="ARBA00022692"/>
    </source>
</evidence>
<dbReference type="PANTHER" id="PTHR43394">
    <property type="entry name" value="ATP-DEPENDENT PERMEASE MDL1, MITOCHONDRIAL"/>
    <property type="match status" value="1"/>
</dbReference>
<dbReference type="InterPro" id="IPR039421">
    <property type="entry name" value="Type_1_exporter"/>
</dbReference>
<keyword evidence="7 9" id="KW-1133">Transmembrane helix</keyword>
<dbReference type="AlphaFoldDB" id="A0A2M6YT13"/>
<name>A0A2M6YT13_9BACT</name>
<evidence type="ECO:0000256" key="8">
    <source>
        <dbReference type="ARBA" id="ARBA00023136"/>
    </source>
</evidence>
<dbReference type="SMART" id="SM00382">
    <property type="entry name" value="AAA"/>
    <property type="match status" value="1"/>
</dbReference>
<protein>
    <recommendedName>
        <fullName evidence="14">ABC transporter ATP-binding protein</fullName>
    </recommendedName>
</protein>
<dbReference type="Gene3D" id="1.20.1560.10">
    <property type="entry name" value="ABC transporter type 1, transmembrane domain"/>
    <property type="match status" value="1"/>
</dbReference>
<evidence type="ECO:0000259" key="10">
    <source>
        <dbReference type="PROSITE" id="PS50893"/>
    </source>
</evidence>
<evidence type="ECO:0000256" key="9">
    <source>
        <dbReference type="SAM" id="Phobius"/>
    </source>
</evidence>
<dbReference type="SUPFAM" id="SSF90123">
    <property type="entry name" value="ABC transporter transmembrane region"/>
    <property type="match status" value="1"/>
</dbReference>
<accession>A0A2M6YT13</accession>
<evidence type="ECO:0008006" key="14">
    <source>
        <dbReference type="Google" id="ProtNLM"/>
    </source>
</evidence>
<dbReference type="EMBL" id="PEWY01000136">
    <property type="protein sequence ID" value="PIU36660.1"/>
    <property type="molecule type" value="Genomic_DNA"/>
</dbReference>
<reference evidence="13" key="1">
    <citation type="submission" date="2017-09" db="EMBL/GenBank/DDBJ databases">
        <title>Depth-based differentiation of microbial function through sediment-hosted aquifers and enrichment of novel symbionts in the deep terrestrial subsurface.</title>
        <authorList>
            <person name="Probst A.J."/>
            <person name="Ladd B."/>
            <person name="Jarett J.K."/>
            <person name="Geller-Mcgrath D.E."/>
            <person name="Sieber C.M.K."/>
            <person name="Emerson J.B."/>
            <person name="Anantharaman K."/>
            <person name="Thomas B.C."/>
            <person name="Malmstrom R."/>
            <person name="Stieglmeier M."/>
            <person name="Klingl A."/>
            <person name="Woyke T."/>
            <person name="Ryan C.M."/>
            <person name="Banfield J.F."/>
        </authorList>
    </citation>
    <scope>NUCLEOTIDE SEQUENCE [LARGE SCALE GENOMIC DNA]</scope>
</reference>
<keyword evidence="5" id="KW-0547">Nucleotide-binding</keyword>
<dbReference type="PROSITE" id="PS50893">
    <property type="entry name" value="ABC_TRANSPORTER_2"/>
    <property type="match status" value="1"/>
</dbReference>
<gene>
    <name evidence="12" type="ORF">COT02_04945</name>
</gene>
<dbReference type="InterPro" id="IPR003439">
    <property type="entry name" value="ABC_transporter-like_ATP-bd"/>
</dbReference>
<feature type="transmembrane region" description="Helical" evidence="9">
    <location>
        <begin position="149"/>
        <end position="178"/>
    </location>
</feature>
<dbReference type="Gene3D" id="3.40.50.300">
    <property type="entry name" value="P-loop containing nucleotide triphosphate hydrolases"/>
    <property type="match status" value="1"/>
</dbReference>
<feature type="domain" description="ABC transmembrane type-1" evidence="11">
    <location>
        <begin position="43"/>
        <end position="311"/>
    </location>
</feature>
<dbReference type="GO" id="GO:0015421">
    <property type="term" value="F:ABC-type oligopeptide transporter activity"/>
    <property type="evidence" value="ECO:0007669"/>
    <property type="project" value="TreeGrafter"/>
</dbReference>
<evidence type="ECO:0000256" key="5">
    <source>
        <dbReference type="ARBA" id="ARBA00022741"/>
    </source>
</evidence>
<dbReference type="InterPro" id="IPR027417">
    <property type="entry name" value="P-loop_NTPase"/>
</dbReference>
<dbReference type="Pfam" id="PF00005">
    <property type="entry name" value="ABC_tran"/>
    <property type="match status" value="1"/>
</dbReference>
<dbReference type="InterPro" id="IPR003593">
    <property type="entry name" value="AAA+_ATPase"/>
</dbReference>
<dbReference type="InterPro" id="IPR011527">
    <property type="entry name" value="ABC1_TM_dom"/>
</dbReference>